<accession>A0A2P5CG22</accession>
<feature type="region of interest" description="Disordered" evidence="1">
    <location>
        <begin position="50"/>
        <end position="141"/>
    </location>
</feature>
<protein>
    <submittedName>
        <fullName evidence="2">Uncharacterized protein</fullName>
    </submittedName>
</protein>
<reference evidence="3" key="1">
    <citation type="submission" date="2016-06" db="EMBL/GenBank/DDBJ databases">
        <title>Parallel loss of symbiosis genes in relatives of nitrogen-fixing non-legume Parasponia.</title>
        <authorList>
            <person name="Van Velzen R."/>
            <person name="Holmer R."/>
            <person name="Bu F."/>
            <person name="Rutten L."/>
            <person name="Van Zeijl A."/>
            <person name="Liu W."/>
            <person name="Santuari L."/>
            <person name="Cao Q."/>
            <person name="Sharma T."/>
            <person name="Shen D."/>
            <person name="Roswanjaya Y."/>
            <person name="Wardhani T."/>
            <person name="Kalhor M.S."/>
            <person name="Jansen J."/>
            <person name="Van den Hoogen J."/>
            <person name="Gungor B."/>
            <person name="Hartog M."/>
            <person name="Hontelez J."/>
            <person name="Verver J."/>
            <person name="Yang W.-C."/>
            <person name="Schijlen E."/>
            <person name="Repin R."/>
            <person name="Schilthuizen M."/>
            <person name="Schranz E."/>
            <person name="Heidstra R."/>
            <person name="Miyata K."/>
            <person name="Fedorova E."/>
            <person name="Kohlen W."/>
            <person name="Bisseling T."/>
            <person name="Smit S."/>
            <person name="Geurts R."/>
        </authorList>
    </citation>
    <scope>NUCLEOTIDE SEQUENCE [LARGE SCALE GENOMIC DNA]</scope>
    <source>
        <strain evidence="3">cv. RG33-2</strain>
    </source>
</reference>
<dbReference type="InParanoid" id="A0A2P5CG22"/>
<organism evidence="2 3">
    <name type="scientific">Trema orientale</name>
    <name type="common">Charcoal tree</name>
    <name type="synonym">Celtis orientalis</name>
    <dbReference type="NCBI Taxonomy" id="63057"/>
    <lineage>
        <taxon>Eukaryota</taxon>
        <taxon>Viridiplantae</taxon>
        <taxon>Streptophyta</taxon>
        <taxon>Embryophyta</taxon>
        <taxon>Tracheophyta</taxon>
        <taxon>Spermatophyta</taxon>
        <taxon>Magnoliopsida</taxon>
        <taxon>eudicotyledons</taxon>
        <taxon>Gunneridae</taxon>
        <taxon>Pentapetalae</taxon>
        <taxon>rosids</taxon>
        <taxon>fabids</taxon>
        <taxon>Rosales</taxon>
        <taxon>Cannabaceae</taxon>
        <taxon>Trema</taxon>
    </lineage>
</organism>
<comment type="caution">
    <text evidence="2">The sequence shown here is derived from an EMBL/GenBank/DDBJ whole genome shotgun (WGS) entry which is preliminary data.</text>
</comment>
<gene>
    <name evidence="2" type="ORF">TorRG33x02_286470</name>
</gene>
<dbReference type="OrthoDB" id="10360313at2759"/>
<name>A0A2P5CG22_TREOI</name>
<keyword evidence="3" id="KW-1185">Reference proteome</keyword>
<dbReference type="AlphaFoldDB" id="A0A2P5CG22"/>
<dbReference type="Proteomes" id="UP000237000">
    <property type="component" value="Unassembled WGS sequence"/>
</dbReference>
<evidence type="ECO:0000313" key="3">
    <source>
        <dbReference type="Proteomes" id="UP000237000"/>
    </source>
</evidence>
<proteinExistence type="predicted"/>
<sequence length="141" mass="15678">MTRPVVVRVGRVRRGGVFERVESVVVNVSGGHQSRFNGGRAPVRVPSLEQSRDAAHVGAGHGSTGQDVELHSPTIRGQARRTQIAGPRGENVHPGGHQIGLENLEREKIRPSRRESRHHWRRPNPQSSSQKREAGRGFWVR</sequence>
<dbReference type="EMBL" id="JXTC01000369">
    <property type="protein sequence ID" value="PON60000.1"/>
    <property type="molecule type" value="Genomic_DNA"/>
</dbReference>
<feature type="compositionally biased region" description="Basic and acidic residues" evidence="1">
    <location>
        <begin position="103"/>
        <end position="114"/>
    </location>
</feature>
<evidence type="ECO:0000256" key="1">
    <source>
        <dbReference type="SAM" id="MobiDB-lite"/>
    </source>
</evidence>
<evidence type="ECO:0000313" key="2">
    <source>
        <dbReference type="EMBL" id="PON60000.1"/>
    </source>
</evidence>